<evidence type="ECO:0000313" key="2">
    <source>
        <dbReference type="EMBL" id="RPE66351.1"/>
    </source>
</evidence>
<protein>
    <submittedName>
        <fullName evidence="2">Uncharacterized protein</fullName>
    </submittedName>
</protein>
<reference evidence="2 3" key="1">
    <citation type="submission" date="2018-11" db="EMBL/GenBank/DDBJ databases">
        <title>Genomic Encyclopedia of Type Strains, Phase IV (KMG-IV): sequencing the most valuable type-strain genomes for metagenomic binning, comparative biology and taxonomic classification.</title>
        <authorList>
            <person name="Goeker M."/>
        </authorList>
    </citation>
    <scope>NUCLEOTIDE SEQUENCE [LARGE SCALE GENOMIC DNA]</scope>
    <source>
        <strain evidence="2 3">DSM 104731</strain>
    </source>
</reference>
<evidence type="ECO:0000313" key="3">
    <source>
        <dbReference type="Proteomes" id="UP000269689"/>
    </source>
</evidence>
<accession>A0A3N4UGI5</accession>
<dbReference type="EMBL" id="RKQK01000003">
    <property type="protein sequence ID" value="RPE66351.1"/>
    <property type="molecule type" value="Genomic_DNA"/>
</dbReference>
<sequence>MHEAAGQLNTAENIENFLDQERDKTDLLPAGKLAISYESAQAESQSNLSDKRRYDFGKFIEDRSQIA</sequence>
<keyword evidence="3" id="KW-1185">Reference proteome</keyword>
<dbReference type="RefSeq" id="WP_123793109.1">
    <property type="nucleotide sequence ID" value="NZ_RKQK01000003.1"/>
</dbReference>
<gene>
    <name evidence="2" type="ORF">EDD53_2053</name>
</gene>
<feature type="region of interest" description="Disordered" evidence="1">
    <location>
        <begin position="1"/>
        <end position="22"/>
    </location>
</feature>
<proteinExistence type="predicted"/>
<organism evidence="2 3">
    <name type="scientific">Pacificibacter maritimus</name>
    <dbReference type="NCBI Taxonomy" id="762213"/>
    <lineage>
        <taxon>Bacteria</taxon>
        <taxon>Pseudomonadati</taxon>
        <taxon>Pseudomonadota</taxon>
        <taxon>Alphaproteobacteria</taxon>
        <taxon>Rhodobacterales</taxon>
        <taxon>Roseobacteraceae</taxon>
        <taxon>Pacificibacter</taxon>
    </lineage>
</organism>
<name>A0A3N4UGI5_9RHOB</name>
<evidence type="ECO:0000256" key="1">
    <source>
        <dbReference type="SAM" id="MobiDB-lite"/>
    </source>
</evidence>
<dbReference type="AlphaFoldDB" id="A0A3N4UGI5"/>
<comment type="caution">
    <text evidence="2">The sequence shown here is derived from an EMBL/GenBank/DDBJ whole genome shotgun (WGS) entry which is preliminary data.</text>
</comment>
<dbReference type="Proteomes" id="UP000269689">
    <property type="component" value="Unassembled WGS sequence"/>
</dbReference>